<evidence type="ECO:0000256" key="3">
    <source>
        <dbReference type="ARBA" id="ARBA00024484"/>
    </source>
</evidence>
<reference evidence="6" key="1">
    <citation type="submission" date="2011-06" db="EMBL/GenBank/DDBJ databases">
        <title>The complete genome of chromosome of Runella slithyformis DSM 19594.</title>
        <authorList>
            <consortium name="US DOE Joint Genome Institute (JGI-PGF)"/>
            <person name="Lucas S."/>
            <person name="Han J."/>
            <person name="Lapidus A."/>
            <person name="Bruce D."/>
            <person name="Goodwin L."/>
            <person name="Pitluck S."/>
            <person name="Peters L."/>
            <person name="Kyrpides N."/>
            <person name="Mavromatis K."/>
            <person name="Ivanova N."/>
            <person name="Ovchinnikova G."/>
            <person name="Zhang X."/>
            <person name="Misra M."/>
            <person name="Detter J.C."/>
            <person name="Tapia R."/>
            <person name="Han C."/>
            <person name="Land M."/>
            <person name="Hauser L."/>
            <person name="Markowitz V."/>
            <person name="Cheng J.-F."/>
            <person name="Hugenholtz P."/>
            <person name="Woyke T."/>
            <person name="Wu D."/>
            <person name="Tindall B."/>
            <person name="Faehrich R."/>
            <person name="Brambilla E."/>
            <person name="Klenk H.-P."/>
            <person name="Eisen J.A."/>
        </authorList>
    </citation>
    <scope>NUCLEOTIDE SEQUENCE [LARGE SCALE GENOMIC DNA]</scope>
    <source>
        <strain evidence="6">ATCC 29530 / DSM 19594 / LMG 11500 / NCIMB 11436 / LSU 4</strain>
    </source>
</reference>
<keyword evidence="6" id="KW-1185">Reference proteome</keyword>
<dbReference type="EC" id="6.2.1.3" evidence="5"/>
<dbReference type="Pfam" id="PF00501">
    <property type="entry name" value="AMP-binding"/>
    <property type="match status" value="1"/>
</dbReference>
<evidence type="ECO:0000256" key="1">
    <source>
        <dbReference type="ARBA" id="ARBA00022741"/>
    </source>
</evidence>
<dbReference type="Pfam" id="PF23562">
    <property type="entry name" value="AMP-binding_C_3"/>
    <property type="match status" value="1"/>
</dbReference>
<feature type="domain" description="AMP-dependent synthetase/ligase" evidence="4">
    <location>
        <begin position="21"/>
        <end position="395"/>
    </location>
</feature>
<dbReference type="InterPro" id="IPR042099">
    <property type="entry name" value="ANL_N_sf"/>
</dbReference>
<dbReference type="GO" id="GO:0004467">
    <property type="term" value="F:long-chain fatty acid-CoA ligase activity"/>
    <property type="evidence" value="ECO:0007669"/>
    <property type="project" value="UniProtKB-EC"/>
</dbReference>
<dbReference type="SUPFAM" id="SSF56801">
    <property type="entry name" value="Acetyl-CoA synthetase-like"/>
    <property type="match status" value="1"/>
</dbReference>
<keyword evidence="2" id="KW-0067">ATP-binding</keyword>
<evidence type="ECO:0000259" key="4">
    <source>
        <dbReference type="Pfam" id="PF00501"/>
    </source>
</evidence>
<keyword evidence="1" id="KW-0547">Nucleotide-binding</keyword>
<dbReference type="InterPro" id="IPR045851">
    <property type="entry name" value="AMP-bd_C_sf"/>
</dbReference>
<dbReference type="PANTHER" id="PTHR43272">
    <property type="entry name" value="LONG-CHAIN-FATTY-ACID--COA LIGASE"/>
    <property type="match status" value="1"/>
</dbReference>
<name>A0A7U3ZJF2_RUNSL</name>
<dbReference type="AlphaFoldDB" id="A0A7U3ZJF2"/>
<proteinExistence type="predicted"/>
<dbReference type="RefSeq" id="WP_013927659.1">
    <property type="nucleotide sequence ID" value="NC_015703.1"/>
</dbReference>
<dbReference type="Gene3D" id="3.30.300.30">
    <property type="match status" value="1"/>
</dbReference>
<dbReference type="KEGG" id="rsi:Runsl_1925"/>
<dbReference type="Gene3D" id="3.40.50.12780">
    <property type="entry name" value="N-terminal domain of ligase-like"/>
    <property type="match status" value="1"/>
</dbReference>
<comment type="catalytic activity">
    <reaction evidence="3">
        <text>a long-chain fatty acid + ATP + CoA = a long-chain fatty acyl-CoA + AMP + diphosphate</text>
        <dbReference type="Rhea" id="RHEA:15421"/>
        <dbReference type="ChEBI" id="CHEBI:30616"/>
        <dbReference type="ChEBI" id="CHEBI:33019"/>
        <dbReference type="ChEBI" id="CHEBI:57287"/>
        <dbReference type="ChEBI" id="CHEBI:57560"/>
        <dbReference type="ChEBI" id="CHEBI:83139"/>
        <dbReference type="ChEBI" id="CHEBI:456215"/>
        <dbReference type="EC" id="6.2.1.3"/>
    </reaction>
    <physiologicalReaction direction="left-to-right" evidence="3">
        <dbReference type="Rhea" id="RHEA:15422"/>
    </physiologicalReaction>
</comment>
<protein>
    <submittedName>
        <fullName evidence="5">Long-chain-fatty-acid--CoA ligase</fullName>
        <ecNumber evidence="5">6.2.1.3</ecNumber>
    </submittedName>
</protein>
<dbReference type="GO" id="GO:0005524">
    <property type="term" value="F:ATP binding"/>
    <property type="evidence" value="ECO:0007669"/>
    <property type="project" value="UniProtKB-KW"/>
</dbReference>
<organism evidence="5 6">
    <name type="scientific">Runella slithyformis (strain ATCC 29530 / DSM 19594 / LMG 11500 / NCIMB 11436 / LSU 4)</name>
    <dbReference type="NCBI Taxonomy" id="761193"/>
    <lineage>
        <taxon>Bacteria</taxon>
        <taxon>Pseudomonadati</taxon>
        <taxon>Bacteroidota</taxon>
        <taxon>Cytophagia</taxon>
        <taxon>Cytophagales</taxon>
        <taxon>Spirosomataceae</taxon>
        <taxon>Runella</taxon>
    </lineage>
</organism>
<reference evidence="5 6" key="2">
    <citation type="journal article" date="2012" name="Stand. Genomic Sci.">
        <title>Complete genome sequence of the aquatic bacterium Runella slithyformis type strain (LSU 4(T)).</title>
        <authorList>
            <person name="Copeland A."/>
            <person name="Zhang X."/>
            <person name="Misra M."/>
            <person name="Lapidus A."/>
            <person name="Nolan M."/>
            <person name="Lucas S."/>
            <person name="Deshpande S."/>
            <person name="Cheng J.F."/>
            <person name="Tapia R."/>
            <person name="Goodwin L.A."/>
            <person name="Pitluck S."/>
            <person name="Liolios K."/>
            <person name="Pagani I."/>
            <person name="Ivanova N."/>
            <person name="Mikhailova N."/>
            <person name="Pati A."/>
            <person name="Chen A."/>
            <person name="Palaniappan K."/>
            <person name="Land M."/>
            <person name="Hauser L."/>
            <person name="Pan C."/>
            <person name="Jeffries C.D."/>
            <person name="Detter J.C."/>
            <person name="Brambilla E.M."/>
            <person name="Rohde M."/>
            <person name="Djao O.D."/>
            <person name="Goker M."/>
            <person name="Sikorski J."/>
            <person name="Tindall B.J."/>
            <person name="Woyke T."/>
            <person name="Bristow J."/>
            <person name="Eisen J.A."/>
            <person name="Markowitz V."/>
            <person name="Hugenholtz P."/>
            <person name="Kyrpides N.C."/>
            <person name="Klenk H.P."/>
            <person name="Mavromatis K."/>
        </authorList>
    </citation>
    <scope>NUCLEOTIDE SEQUENCE [LARGE SCALE GENOMIC DNA]</scope>
    <source>
        <strain evidence="6">ATCC 29530 / DSM 19594 / LMG 11500 / NCIMB 11436 / LSU 4</strain>
    </source>
</reference>
<gene>
    <name evidence="5" type="ordered locus">Runsl_1925</name>
</gene>
<evidence type="ECO:0000313" key="5">
    <source>
        <dbReference type="EMBL" id="AEI48347.1"/>
    </source>
</evidence>
<dbReference type="PROSITE" id="PS00455">
    <property type="entry name" value="AMP_BINDING"/>
    <property type="match status" value="1"/>
</dbReference>
<keyword evidence="5" id="KW-0436">Ligase</keyword>
<dbReference type="InterPro" id="IPR020845">
    <property type="entry name" value="AMP-binding_CS"/>
</dbReference>
<dbReference type="Proteomes" id="UP000000493">
    <property type="component" value="Chromosome"/>
</dbReference>
<evidence type="ECO:0000256" key="2">
    <source>
        <dbReference type="ARBA" id="ARBA00022840"/>
    </source>
</evidence>
<accession>A0A7U3ZJF2</accession>
<evidence type="ECO:0000313" key="6">
    <source>
        <dbReference type="Proteomes" id="UP000000493"/>
    </source>
</evidence>
<dbReference type="EMBL" id="CP002859">
    <property type="protein sequence ID" value="AEI48347.1"/>
    <property type="molecule type" value="Genomic_DNA"/>
</dbReference>
<dbReference type="GO" id="GO:0016020">
    <property type="term" value="C:membrane"/>
    <property type="evidence" value="ECO:0007669"/>
    <property type="project" value="TreeGrafter"/>
</dbReference>
<sequence>MKTTPVSDPTALKIFMDYFYHWEKTQPEKIFLRQPFGHRFNDFTWKETGNQVRRLASYLLSLNLAPKSPIGLVSKNCAEWIIADLAIMMAGQVSVPFYPTLTGPQLHQVLSHSGCVVLFVGKLDDWPGMKTGVPADVSCISFPNYNPDPEHIQWKDILASRQPLKESPLPELNDLFSIIYTSGTTGNPKGVMLTYQAVASAMAATKDILRFDLPETRFFSYLPLCHIAERNIVEATCIGTGGTIYFAESLDTFAQNLAQARPTHFLAVPRIWTKFQLGILAKMPQRKLDLLLKIPFISGMVRKKIREGLGLNEAELILTGAAPMPASLIVWFRRLGIKIQEAYGMTENLGAVCMTPRNKPKDGTVGKIYPGVEVKILPDTGEILTRSDWTMKGYYKEPKMTAETIDEEGWIHTGDVGELDSEGYLKITGRVKEMYKTSKGEYVAPAQIEFGFADNKLIDQICVVGQRLPQPIALVVLSEMARRVEREAVAQSLEATLTDLNPKLKSYERVRKIVVMRDAWTVDNNMLTPTLKTRRNVIEKNYDQMIEPWYEGKGNVIWE</sequence>
<dbReference type="InterPro" id="IPR000873">
    <property type="entry name" value="AMP-dep_synth/lig_dom"/>
</dbReference>
<dbReference type="PANTHER" id="PTHR43272:SF33">
    <property type="entry name" value="AMP-BINDING DOMAIN-CONTAINING PROTEIN-RELATED"/>
    <property type="match status" value="1"/>
</dbReference>